<dbReference type="STRING" id="1817822.A2826_01220"/>
<dbReference type="Proteomes" id="UP000177912">
    <property type="component" value="Unassembled WGS sequence"/>
</dbReference>
<accession>A0A1F5NQT3</accession>
<dbReference type="EMBL" id="MFEI01000044">
    <property type="protein sequence ID" value="OGE79892.1"/>
    <property type="molecule type" value="Genomic_DNA"/>
</dbReference>
<evidence type="ECO:0000313" key="3">
    <source>
        <dbReference type="Proteomes" id="UP000177912"/>
    </source>
</evidence>
<evidence type="ECO:0000313" key="2">
    <source>
        <dbReference type="EMBL" id="OGE79892.1"/>
    </source>
</evidence>
<keyword evidence="1" id="KW-0175">Coiled coil</keyword>
<comment type="caution">
    <text evidence="2">The sequence shown here is derived from an EMBL/GenBank/DDBJ whole genome shotgun (WGS) entry which is preliminary data.</text>
</comment>
<protein>
    <submittedName>
        <fullName evidence="2">Uncharacterized protein</fullName>
    </submittedName>
</protein>
<evidence type="ECO:0000256" key="1">
    <source>
        <dbReference type="SAM" id="Coils"/>
    </source>
</evidence>
<gene>
    <name evidence="2" type="ORF">A2826_01220</name>
</gene>
<name>A0A1F5NQT3_9BACT</name>
<organism evidence="2 3">
    <name type="scientific">Candidatus Doudnabacteria bacterium RIFCSPHIGHO2_01_FULL_43_23</name>
    <dbReference type="NCBI Taxonomy" id="1817822"/>
    <lineage>
        <taxon>Bacteria</taxon>
        <taxon>Candidatus Doudnaibacteriota</taxon>
    </lineage>
</organism>
<sequence length="333" mass="37576">MFPKVQIDTAVSYFLLKNFGESKFPGIGQAGLEFWTELPDGKNTDDLEKEGFILIDLGGGRFDHHGLGEANKKYSSSHLIAKYLEVAGRKDLRRLLEFARRDDLEGKGTISHDPIDRAFGLSALLTNLNKTFSDDPKKVMNLVLPMIVGHYIEENRRYELLPAEYQKLHQDGKVKIFSAKHFGNDMKVIYFESDNNSLAGHLRSSMVGADLVIQRLETGHVNFVTKQSRQIRLHKLARLVKLLEAEKNNITLEVDLAELEKPGRTNGLDHWFYDARANTLQNGGISPQKIPPSLLSYEELEQIVKKGLDISSDKPINFGKSKFSRGRGVVILE</sequence>
<proteinExistence type="predicted"/>
<reference evidence="2 3" key="1">
    <citation type="journal article" date="2016" name="Nat. Commun.">
        <title>Thousands of microbial genomes shed light on interconnected biogeochemical processes in an aquifer system.</title>
        <authorList>
            <person name="Anantharaman K."/>
            <person name="Brown C.T."/>
            <person name="Hug L.A."/>
            <person name="Sharon I."/>
            <person name="Castelle C.J."/>
            <person name="Probst A.J."/>
            <person name="Thomas B.C."/>
            <person name="Singh A."/>
            <person name="Wilkins M.J."/>
            <person name="Karaoz U."/>
            <person name="Brodie E.L."/>
            <person name="Williams K.H."/>
            <person name="Hubbard S.S."/>
            <person name="Banfield J.F."/>
        </authorList>
    </citation>
    <scope>NUCLEOTIDE SEQUENCE [LARGE SCALE GENOMIC DNA]</scope>
</reference>
<feature type="coiled-coil region" evidence="1">
    <location>
        <begin position="233"/>
        <end position="260"/>
    </location>
</feature>
<dbReference type="AlphaFoldDB" id="A0A1F5NQT3"/>